<feature type="region of interest" description="Disordered" evidence="1">
    <location>
        <begin position="117"/>
        <end position="140"/>
    </location>
</feature>
<feature type="transmembrane region" description="Helical" evidence="2">
    <location>
        <begin position="192"/>
        <end position="213"/>
    </location>
</feature>
<dbReference type="STRING" id="1797245.A2949_02560"/>
<evidence type="ECO:0000256" key="1">
    <source>
        <dbReference type="SAM" id="MobiDB-lite"/>
    </source>
</evidence>
<dbReference type="EMBL" id="MEWZ01000004">
    <property type="protein sequence ID" value="OGC87518.1"/>
    <property type="molecule type" value="Genomic_DNA"/>
</dbReference>
<evidence type="ECO:0000256" key="2">
    <source>
        <dbReference type="SAM" id="Phobius"/>
    </source>
</evidence>
<protein>
    <recommendedName>
        <fullName evidence="5">Helix-turn-helix domain-containing protein</fullName>
    </recommendedName>
</protein>
<evidence type="ECO:0008006" key="5">
    <source>
        <dbReference type="Google" id="ProtNLM"/>
    </source>
</evidence>
<organism evidence="3 4">
    <name type="scientific">Candidatus Adlerbacteria bacterium RIFCSPLOWO2_01_FULL_54_21b</name>
    <dbReference type="NCBI Taxonomy" id="1797245"/>
    <lineage>
        <taxon>Bacteria</taxon>
        <taxon>Candidatus Adleribacteriota</taxon>
    </lineage>
</organism>
<gene>
    <name evidence="3" type="ORF">A2949_02560</name>
</gene>
<keyword evidence="2" id="KW-0472">Membrane</keyword>
<dbReference type="Proteomes" id="UP000178585">
    <property type="component" value="Unassembled WGS sequence"/>
</dbReference>
<keyword evidence="2" id="KW-0812">Transmembrane</keyword>
<reference evidence="3 4" key="1">
    <citation type="journal article" date="2016" name="Nat. Commun.">
        <title>Thousands of microbial genomes shed light on interconnected biogeochemical processes in an aquifer system.</title>
        <authorList>
            <person name="Anantharaman K."/>
            <person name="Brown C.T."/>
            <person name="Hug L.A."/>
            <person name="Sharon I."/>
            <person name="Castelle C.J."/>
            <person name="Probst A.J."/>
            <person name="Thomas B.C."/>
            <person name="Singh A."/>
            <person name="Wilkins M.J."/>
            <person name="Karaoz U."/>
            <person name="Brodie E.L."/>
            <person name="Williams K.H."/>
            <person name="Hubbard S.S."/>
            <person name="Banfield J.F."/>
        </authorList>
    </citation>
    <scope>NUCLEOTIDE SEQUENCE [LARGE SCALE GENOMIC DNA]</scope>
</reference>
<proteinExistence type="predicted"/>
<keyword evidence="2" id="KW-1133">Transmembrane helix</keyword>
<feature type="compositionally biased region" description="Basic and acidic residues" evidence="1">
    <location>
        <begin position="119"/>
        <end position="134"/>
    </location>
</feature>
<evidence type="ECO:0000313" key="4">
    <source>
        <dbReference type="Proteomes" id="UP000178585"/>
    </source>
</evidence>
<accession>A0A1F4Y0Z0</accession>
<comment type="caution">
    <text evidence="3">The sequence shown here is derived from an EMBL/GenBank/DDBJ whole genome shotgun (WGS) entry which is preliminary data.</text>
</comment>
<evidence type="ECO:0000313" key="3">
    <source>
        <dbReference type="EMBL" id="OGC87518.1"/>
    </source>
</evidence>
<dbReference type="AlphaFoldDB" id="A0A1F4Y0Z0"/>
<name>A0A1F4Y0Z0_9BACT</name>
<sequence>MDELQISGKRYISSRRVARENGYTQDYVGQLIRAGKVVGQKVGRAWYVDADSFSVYLGLSPSEQVAVSEPVVVAPVVVEDHLPPVSVVEEQNTEPVPEPEIKTEEAQKIKITVTEPELELEKAEPEPELEKKEAPAPLQTSGLRYYADDEPMLPRLAQHAAVPLSLGTAPAPTESVHSASAVRARSGGKNRALALAVIAVGVLVFSAAASSVISLNISVGEENTASTFYSIEW</sequence>